<name>A0A699YFH9_HAELA</name>
<proteinExistence type="predicted"/>
<dbReference type="Proteomes" id="UP000485058">
    <property type="component" value="Unassembled WGS sequence"/>
</dbReference>
<evidence type="ECO:0000256" key="1">
    <source>
        <dbReference type="SAM" id="MobiDB-lite"/>
    </source>
</evidence>
<feature type="compositionally biased region" description="Polar residues" evidence="1">
    <location>
        <begin position="28"/>
        <end position="37"/>
    </location>
</feature>
<dbReference type="EMBL" id="BLLF01000195">
    <property type="protein sequence ID" value="GFH08930.1"/>
    <property type="molecule type" value="Genomic_DNA"/>
</dbReference>
<protein>
    <submittedName>
        <fullName evidence="2">Uncharacterized protein</fullName>
    </submittedName>
</protein>
<accession>A0A699YFH9</accession>
<sequence length="183" mass="20123">MLRCKAACILQNGAMLRNPHHDHEPQHPHSSPCTNSDGGERHHHDQLTDLGCYNALLTLAVAAHPTHPSPYDHVQQLLSECPHSLRHASHPNHVLCCTSQSPPSALTAISPTAGLPIPGHSPEVLAAALARVTVDDVSMMVHAVQFVEQLLWRLTRERLDLASSVEASRWARHDLRFMVEDAP</sequence>
<organism evidence="2 3">
    <name type="scientific">Haematococcus lacustris</name>
    <name type="common">Green alga</name>
    <name type="synonym">Haematococcus pluvialis</name>
    <dbReference type="NCBI Taxonomy" id="44745"/>
    <lineage>
        <taxon>Eukaryota</taxon>
        <taxon>Viridiplantae</taxon>
        <taxon>Chlorophyta</taxon>
        <taxon>core chlorophytes</taxon>
        <taxon>Chlorophyceae</taxon>
        <taxon>CS clade</taxon>
        <taxon>Chlamydomonadales</taxon>
        <taxon>Haematococcaceae</taxon>
        <taxon>Haematococcus</taxon>
    </lineage>
</organism>
<evidence type="ECO:0000313" key="2">
    <source>
        <dbReference type="EMBL" id="GFH08930.1"/>
    </source>
</evidence>
<comment type="caution">
    <text evidence="2">The sequence shown here is derived from an EMBL/GenBank/DDBJ whole genome shotgun (WGS) entry which is preliminary data.</text>
</comment>
<gene>
    <name evidence="2" type="ORF">HaLaN_03975</name>
</gene>
<feature type="region of interest" description="Disordered" evidence="1">
    <location>
        <begin position="17"/>
        <end position="45"/>
    </location>
</feature>
<reference evidence="2 3" key="1">
    <citation type="submission" date="2020-02" db="EMBL/GenBank/DDBJ databases">
        <title>Draft genome sequence of Haematococcus lacustris strain NIES-144.</title>
        <authorList>
            <person name="Morimoto D."/>
            <person name="Nakagawa S."/>
            <person name="Yoshida T."/>
            <person name="Sawayama S."/>
        </authorList>
    </citation>
    <scope>NUCLEOTIDE SEQUENCE [LARGE SCALE GENOMIC DNA]</scope>
    <source>
        <strain evidence="2 3">NIES-144</strain>
    </source>
</reference>
<dbReference type="AlphaFoldDB" id="A0A699YFH9"/>
<keyword evidence="3" id="KW-1185">Reference proteome</keyword>
<evidence type="ECO:0000313" key="3">
    <source>
        <dbReference type="Proteomes" id="UP000485058"/>
    </source>
</evidence>